<evidence type="ECO:0000256" key="2">
    <source>
        <dbReference type="ARBA" id="ARBA00022722"/>
    </source>
</evidence>
<dbReference type="InterPro" id="IPR013520">
    <property type="entry name" value="Ribonucl_H"/>
</dbReference>
<evidence type="ECO:0000259" key="8">
    <source>
        <dbReference type="SMART" id="SM00479"/>
    </source>
</evidence>
<dbReference type="Proteomes" id="UP000327085">
    <property type="component" value="Chromosome 6"/>
</dbReference>
<dbReference type="OMA" id="HGITTQM"/>
<dbReference type="GO" id="GO:0005737">
    <property type="term" value="C:cytoplasm"/>
    <property type="evidence" value="ECO:0007669"/>
    <property type="project" value="TreeGrafter"/>
</dbReference>
<dbReference type="Gene3D" id="3.30.420.10">
    <property type="entry name" value="Ribonuclease H-like superfamily/Ribonuclease H"/>
    <property type="match status" value="1"/>
</dbReference>
<dbReference type="InterPro" id="IPR040393">
    <property type="entry name" value="TREX1/2"/>
</dbReference>
<dbReference type="InParanoid" id="A0A5E4FDY6"/>
<keyword evidence="2" id="KW-0540">Nuclease</keyword>
<name>A0A5E4FDY6_PRUDU</name>
<keyword evidence="5 9" id="KW-0269">Exonuclease</keyword>
<comment type="cofactor">
    <cofactor evidence="1">
        <name>Mg(2+)</name>
        <dbReference type="ChEBI" id="CHEBI:18420"/>
    </cofactor>
</comment>
<dbReference type="Gramene" id="VVA26333">
    <property type="protein sequence ID" value="VVA26333"/>
    <property type="gene ID" value="Prudul26B029267"/>
</dbReference>
<evidence type="ECO:0000313" key="10">
    <source>
        <dbReference type="Proteomes" id="UP000327085"/>
    </source>
</evidence>
<dbReference type="GO" id="GO:0046872">
    <property type="term" value="F:metal ion binding"/>
    <property type="evidence" value="ECO:0007669"/>
    <property type="project" value="UniProtKB-KW"/>
</dbReference>
<dbReference type="InterPro" id="IPR036397">
    <property type="entry name" value="RNaseH_sf"/>
</dbReference>
<proteinExistence type="inferred from homology"/>
<dbReference type="SMART" id="SM00479">
    <property type="entry name" value="EXOIII"/>
    <property type="match status" value="1"/>
</dbReference>
<evidence type="ECO:0000256" key="3">
    <source>
        <dbReference type="ARBA" id="ARBA00022723"/>
    </source>
</evidence>
<dbReference type="GO" id="GO:0006308">
    <property type="term" value="P:DNA catabolic process"/>
    <property type="evidence" value="ECO:0007669"/>
    <property type="project" value="TreeGrafter"/>
</dbReference>
<evidence type="ECO:0000256" key="1">
    <source>
        <dbReference type="ARBA" id="ARBA00001946"/>
    </source>
</evidence>
<evidence type="ECO:0000256" key="6">
    <source>
        <dbReference type="ARBA" id="ARBA00022842"/>
    </source>
</evidence>
<dbReference type="AlphaFoldDB" id="A0A5E4FDY6"/>
<dbReference type="SUPFAM" id="SSF53098">
    <property type="entry name" value="Ribonuclease H-like"/>
    <property type="match status" value="1"/>
</dbReference>
<evidence type="ECO:0000256" key="7">
    <source>
        <dbReference type="ARBA" id="ARBA00025769"/>
    </source>
</evidence>
<dbReference type="GO" id="GO:0003676">
    <property type="term" value="F:nucleic acid binding"/>
    <property type="evidence" value="ECO:0007669"/>
    <property type="project" value="InterPro"/>
</dbReference>
<dbReference type="CDD" id="cd06127">
    <property type="entry name" value="DEDDh"/>
    <property type="match status" value="1"/>
</dbReference>
<comment type="similarity">
    <text evidence="7">Belongs to the exonuclease superfamily. TREX family.</text>
</comment>
<dbReference type="Pfam" id="PF00929">
    <property type="entry name" value="RNase_T"/>
    <property type="match status" value="1"/>
</dbReference>
<dbReference type="FunCoup" id="A0A5E4FDY6">
    <property type="interactions" value="160"/>
</dbReference>
<dbReference type="GO" id="GO:0008296">
    <property type="term" value="F:3'-5'-DNA exonuclease activity"/>
    <property type="evidence" value="ECO:0007669"/>
    <property type="project" value="TreeGrafter"/>
</dbReference>
<dbReference type="PANTHER" id="PTHR13058:SF19">
    <property type="entry name" value="LD40940P"/>
    <property type="match status" value="1"/>
</dbReference>
<keyword evidence="6" id="KW-0460">Magnesium</keyword>
<keyword evidence="4" id="KW-0378">Hydrolase</keyword>
<gene>
    <name evidence="9" type="ORF">ALMOND_2B029267</name>
</gene>
<reference evidence="10" key="1">
    <citation type="journal article" date="2020" name="Plant J.">
        <title>Transposons played a major role in the diversification between the closely related almond and peach genomes: results from the almond genome sequence.</title>
        <authorList>
            <person name="Alioto T."/>
            <person name="Alexiou K.G."/>
            <person name="Bardil A."/>
            <person name="Barteri F."/>
            <person name="Castanera R."/>
            <person name="Cruz F."/>
            <person name="Dhingra A."/>
            <person name="Duval H."/>
            <person name="Fernandez I Marti A."/>
            <person name="Frias L."/>
            <person name="Galan B."/>
            <person name="Garcia J.L."/>
            <person name="Howad W."/>
            <person name="Gomez-Garrido J."/>
            <person name="Gut M."/>
            <person name="Julca I."/>
            <person name="Morata J."/>
            <person name="Puigdomenech P."/>
            <person name="Ribeca P."/>
            <person name="Rubio Cabetas M.J."/>
            <person name="Vlasova A."/>
            <person name="Wirthensohn M."/>
            <person name="Garcia-Mas J."/>
            <person name="Gabaldon T."/>
            <person name="Casacuberta J.M."/>
            <person name="Arus P."/>
        </authorList>
    </citation>
    <scope>NUCLEOTIDE SEQUENCE [LARGE SCALE GENOMIC DNA]</scope>
    <source>
        <strain evidence="10">cv. Texas</strain>
    </source>
</reference>
<feature type="domain" description="Exonuclease" evidence="8">
    <location>
        <begin position="133"/>
        <end position="314"/>
    </location>
</feature>
<protein>
    <submittedName>
        <fullName evidence="9">PREDICTED: exonuclease</fullName>
    </submittedName>
</protein>
<sequence>MRTVSMCFSSFSQVPRCRIYNLAHFWSERFHNLSRTCGYNSSSKLYDSKIYVLDGGNSRKWTRRSVTTNTQGRNKSGQCSDPRKLRQEILDVTVSTSATLNLNKIETSQYQQIQHVDIRQLIAQNKDLASLVTVIAFDTETTGFSREKDHIIEIALQDLQGGENSAFQTLVNPERRVLNSHIHGITTNMVNRPDVPRMEDLIPILLKYVKSRQKPGGCVLFVAHNARTFDVPFLCNAFRRCGVDIPSDWLFKDTLPMGREAMKSEGSKPSSRSISLQALREHLGIPLDGSAHRAMSDVKVLAAVFQRLTYMLKLPLASLVEDAFTASEIGTPKKKSSR</sequence>
<dbReference type="EMBL" id="CABIKO010000105">
    <property type="protein sequence ID" value="VVA26333.1"/>
    <property type="molecule type" value="Genomic_DNA"/>
</dbReference>
<keyword evidence="3" id="KW-0479">Metal-binding</keyword>
<evidence type="ECO:0000313" key="9">
    <source>
        <dbReference type="EMBL" id="VVA26333.1"/>
    </source>
</evidence>
<evidence type="ECO:0000256" key="4">
    <source>
        <dbReference type="ARBA" id="ARBA00022801"/>
    </source>
</evidence>
<dbReference type="InterPro" id="IPR012337">
    <property type="entry name" value="RNaseH-like_sf"/>
</dbReference>
<evidence type="ECO:0000256" key="5">
    <source>
        <dbReference type="ARBA" id="ARBA00022839"/>
    </source>
</evidence>
<organism evidence="9 10">
    <name type="scientific">Prunus dulcis</name>
    <name type="common">Almond</name>
    <name type="synonym">Amygdalus dulcis</name>
    <dbReference type="NCBI Taxonomy" id="3755"/>
    <lineage>
        <taxon>Eukaryota</taxon>
        <taxon>Viridiplantae</taxon>
        <taxon>Streptophyta</taxon>
        <taxon>Embryophyta</taxon>
        <taxon>Tracheophyta</taxon>
        <taxon>Spermatophyta</taxon>
        <taxon>Magnoliopsida</taxon>
        <taxon>eudicotyledons</taxon>
        <taxon>Gunneridae</taxon>
        <taxon>Pentapetalae</taxon>
        <taxon>rosids</taxon>
        <taxon>fabids</taxon>
        <taxon>Rosales</taxon>
        <taxon>Rosaceae</taxon>
        <taxon>Amygdaloideae</taxon>
        <taxon>Amygdaleae</taxon>
        <taxon>Prunus</taxon>
    </lineage>
</organism>
<accession>A0A5E4FDY6</accession>
<dbReference type="PANTHER" id="PTHR13058">
    <property type="entry name" value="THREE PRIME REPAIR EXONUCLEASE 1, 2"/>
    <property type="match status" value="1"/>
</dbReference>